<gene>
    <name evidence="3" type="ORF">Bca52824_038012</name>
</gene>
<reference evidence="3 4" key="1">
    <citation type="submission" date="2020-02" db="EMBL/GenBank/DDBJ databases">
        <authorList>
            <person name="Ma Q."/>
            <person name="Huang Y."/>
            <person name="Song X."/>
            <person name="Pei D."/>
        </authorList>
    </citation>
    <scope>NUCLEOTIDE SEQUENCE [LARGE SCALE GENOMIC DNA]</scope>
    <source>
        <strain evidence="3">Sxm20200214</strain>
        <tissue evidence="3">Leaf</tissue>
    </source>
</reference>
<organism evidence="3 4">
    <name type="scientific">Brassica carinata</name>
    <name type="common">Ethiopian mustard</name>
    <name type="synonym">Abyssinian cabbage</name>
    <dbReference type="NCBI Taxonomy" id="52824"/>
    <lineage>
        <taxon>Eukaryota</taxon>
        <taxon>Viridiplantae</taxon>
        <taxon>Streptophyta</taxon>
        <taxon>Embryophyta</taxon>
        <taxon>Tracheophyta</taxon>
        <taxon>Spermatophyta</taxon>
        <taxon>Magnoliopsida</taxon>
        <taxon>eudicotyledons</taxon>
        <taxon>Gunneridae</taxon>
        <taxon>Pentapetalae</taxon>
        <taxon>rosids</taxon>
        <taxon>malvids</taxon>
        <taxon>Brassicales</taxon>
        <taxon>Brassicaceae</taxon>
        <taxon>Brassiceae</taxon>
        <taxon>Brassica</taxon>
    </lineage>
</organism>
<feature type="transmembrane region" description="Helical" evidence="2">
    <location>
        <begin position="139"/>
        <end position="158"/>
    </location>
</feature>
<evidence type="ECO:0000256" key="1">
    <source>
        <dbReference type="SAM" id="MobiDB-lite"/>
    </source>
</evidence>
<dbReference type="AlphaFoldDB" id="A0A8X7RNU4"/>
<feature type="transmembrane region" description="Helical" evidence="2">
    <location>
        <begin position="105"/>
        <end position="127"/>
    </location>
</feature>
<feature type="region of interest" description="Disordered" evidence="1">
    <location>
        <begin position="1"/>
        <end position="37"/>
    </location>
</feature>
<evidence type="ECO:0000313" key="4">
    <source>
        <dbReference type="Proteomes" id="UP000886595"/>
    </source>
</evidence>
<name>A0A8X7RNU4_BRACI</name>
<keyword evidence="4" id="KW-1185">Reference proteome</keyword>
<feature type="compositionally biased region" description="Polar residues" evidence="1">
    <location>
        <begin position="18"/>
        <end position="29"/>
    </location>
</feature>
<proteinExistence type="predicted"/>
<evidence type="ECO:0000313" key="3">
    <source>
        <dbReference type="EMBL" id="KAG2291343.1"/>
    </source>
</evidence>
<protein>
    <recommendedName>
        <fullName evidence="5">Transmembrane protein</fullName>
    </recommendedName>
</protein>
<keyword evidence="2" id="KW-1133">Transmembrane helix</keyword>
<dbReference type="PANTHER" id="PTHR12242:SF40">
    <property type="entry name" value="BNAA03G53740D PROTEIN"/>
    <property type="match status" value="1"/>
</dbReference>
<feature type="transmembrane region" description="Helical" evidence="2">
    <location>
        <begin position="191"/>
        <end position="211"/>
    </location>
</feature>
<dbReference type="Proteomes" id="UP000886595">
    <property type="component" value="Unassembled WGS sequence"/>
</dbReference>
<dbReference type="PANTHER" id="PTHR12242">
    <property type="entry name" value="OS02G0130600 PROTEIN-RELATED"/>
    <property type="match status" value="1"/>
</dbReference>
<accession>A0A8X7RNU4</accession>
<keyword evidence="2" id="KW-0472">Membrane</keyword>
<keyword evidence="2" id="KW-0812">Transmembrane</keyword>
<sequence length="226" mass="25454">MEPKGNPNVPGDRKINKKTATSSATVKPNSKSPTSSPIVSSALLMKSKAETALIHEEQGSYRPPIHAENPNVFKASNGHERYNRSTRFYIGLHSSDSFSSKCQMCLSYSTCAGAVLLTDGVFWFIIYPFLTSKEFNLDFFIVIKHSVNAVFLLGETFLNSLWFPLFRISYFVLWTGVFVILQWIVHACVSFWYAAVGLMHVPCFGVFALIVKLKYMCFSKCFSEEP</sequence>
<evidence type="ECO:0000256" key="2">
    <source>
        <dbReference type="SAM" id="Phobius"/>
    </source>
</evidence>
<feature type="transmembrane region" description="Helical" evidence="2">
    <location>
        <begin position="165"/>
        <end position="185"/>
    </location>
</feature>
<dbReference type="GO" id="GO:0016020">
    <property type="term" value="C:membrane"/>
    <property type="evidence" value="ECO:0007669"/>
    <property type="project" value="TreeGrafter"/>
</dbReference>
<dbReference type="OrthoDB" id="419711at2759"/>
<dbReference type="EMBL" id="JAAMPC010000009">
    <property type="protein sequence ID" value="KAG2291343.1"/>
    <property type="molecule type" value="Genomic_DNA"/>
</dbReference>
<evidence type="ECO:0008006" key="5">
    <source>
        <dbReference type="Google" id="ProtNLM"/>
    </source>
</evidence>
<comment type="caution">
    <text evidence="3">The sequence shown here is derived from an EMBL/GenBank/DDBJ whole genome shotgun (WGS) entry which is preliminary data.</text>
</comment>